<dbReference type="InterPro" id="IPR000312">
    <property type="entry name" value="Glycosyl_Trfase_fam3"/>
</dbReference>
<dbReference type="Pfam" id="PF02885">
    <property type="entry name" value="Glycos_trans_3N"/>
    <property type="match status" value="1"/>
</dbReference>
<evidence type="ECO:0000256" key="1">
    <source>
        <dbReference type="ARBA" id="ARBA00006915"/>
    </source>
</evidence>
<feature type="domain" description="Pyrimidine nucleoside phosphorylase C-terminal" evidence="7">
    <location>
        <begin position="346"/>
        <end position="419"/>
    </location>
</feature>
<accession>A0A654IGA6</accession>
<dbReference type="InterPro" id="IPR000053">
    <property type="entry name" value="Thymidine/pyrmidine_PPase"/>
</dbReference>
<keyword evidence="3 8" id="KW-0328">Glycosyltransferase</keyword>
<dbReference type="SMART" id="SM00941">
    <property type="entry name" value="PYNP_C"/>
    <property type="match status" value="1"/>
</dbReference>
<dbReference type="GO" id="GO:0004645">
    <property type="term" value="F:1,4-alpha-oligoglucan phosphorylase activity"/>
    <property type="evidence" value="ECO:0007669"/>
    <property type="project" value="InterPro"/>
</dbReference>
<dbReference type="PIRSF" id="PIRSF000478">
    <property type="entry name" value="TP_PyNP"/>
    <property type="match status" value="1"/>
</dbReference>
<dbReference type="SUPFAM" id="SSF54680">
    <property type="entry name" value="Pyrimidine nucleoside phosphorylase C-terminal domain"/>
    <property type="match status" value="1"/>
</dbReference>
<dbReference type="PROSITE" id="PS00647">
    <property type="entry name" value="THYMID_PHOSPHORYLASE"/>
    <property type="match status" value="1"/>
</dbReference>
<evidence type="ECO:0000256" key="4">
    <source>
        <dbReference type="ARBA" id="ARBA00022679"/>
    </source>
</evidence>
<dbReference type="InterPro" id="IPR013102">
    <property type="entry name" value="PYNP_C"/>
</dbReference>
<dbReference type="Gene3D" id="1.20.970.10">
    <property type="entry name" value="Transferase, Pyrimidine Nucleoside Phosphorylase, Chain C"/>
    <property type="match status" value="1"/>
</dbReference>
<name>A0A654IGA6_9MOLU</name>
<dbReference type="InterPro" id="IPR017459">
    <property type="entry name" value="Glycosyl_Trfase_fam3_N_dom"/>
</dbReference>
<organism evidence="8">
    <name type="scientific">Mycoplasma feriruminatoris</name>
    <dbReference type="NCBI Taxonomy" id="1179777"/>
    <lineage>
        <taxon>Bacteria</taxon>
        <taxon>Bacillati</taxon>
        <taxon>Mycoplasmatota</taxon>
        <taxon>Mollicutes</taxon>
        <taxon>Mycoplasmataceae</taxon>
        <taxon>Mycoplasma</taxon>
    </lineage>
</organism>
<dbReference type="InterPro" id="IPR036566">
    <property type="entry name" value="PYNP-like_C_sf"/>
</dbReference>
<comment type="similarity">
    <text evidence="1">Belongs to the thymidine/pyrimidine-nucleoside phosphorylase family.</text>
</comment>
<dbReference type="NCBIfam" id="TIGR02644">
    <property type="entry name" value="Y_phosphoryl"/>
    <property type="match status" value="1"/>
</dbReference>
<evidence type="ECO:0000256" key="2">
    <source>
        <dbReference type="ARBA" id="ARBA00011738"/>
    </source>
</evidence>
<dbReference type="InterPro" id="IPR035902">
    <property type="entry name" value="Nuc_phospho_transferase"/>
</dbReference>
<comment type="function">
    <text evidence="6">The enzymes which catalyze the reversible phosphorolysis of pyrimidine nucleosides are involved in the degradation of these compounds and in their utilization as carbon and energy sources, or in the rescue of pyrimidine bases for nucleotide synthesis.</text>
</comment>
<dbReference type="PANTHER" id="PTHR10515">
    <property type="entry name" value="THYMIDINE PHOSPHORYLASE"/>
    <property type="match status" value="1"/>
</dbReference>
<dbReference type="EC" id="2.4.2.2" evidence="8"/>
<comment type="catalytic activity">
    <reaction evidence="5">
        <text>thymidine + phosphate = 2-deoxy-alpha-D-ribose 1-phosphate + thymine</text>
        <dbReference type="Rhea" id="RHEA:16037"/>
        <dbReference type="ChEBI" id="CHEBI:17748"/>
        <dbReference type="ChEBI" id="CHEBI:17821"/>
        <dbReference type="ChEBI" id="CHEBI:43474"/>
        <dbReference type="ChEBI" id="CHEBI:57259"/>
        <dbReference type="EC" id="2.4.2.4"/>
    </reaction>
</comment>
<dbReference type="SUPFAM" id="SSF47648">
    <property type="entry name" value="Nucleoside phosphorylase/phosphoribosyltransferase N-terminal domain"/>
    <property type="match status" value="1"/>
</dbReference>
<dbReference type="NCBIfam" id="NF004490">
    <property type="entry name" value="PRK05820.1"/>
    <property type="match status" value="1"/>
</dbReference>
<evidence type="ECO:0000256" key="3">
    <source>
        <dbReference type="ARBA" id="ARBA00022676"/>
    </source>
</evidence>
<dbReference type="GO" id="GO:0006213">
    <property type="term" value="P:pyrimidine nucleoside metabolic process"/>
    <property type="evidence" value="ECO:0007669"/>
    <property type="project" value="InterPro"/>
</dbReference>
<dbReference type="Pfam" id="PF00591">
    <property type="entry name" value="Glycos_transf_3"/>
    <property type="match status" value="1"/>
</dbReference>
<proteinExistence type="inferred from homology"/>
<reference evidence="8" key="1">
    <citation type="submission" date="2019-11" db="EMBL/GenBank/DDBJ databases">
        <authorList>
            <person name="Falquet L."/>
            <person name="Falquet L."/>
        </authorList>
    </citation>
    <scope>NUCLEOTIDE SEQUENCE</scope>
    <source>
        <strain evidence="8">8756-13</strain>
    </source>
</reference>
<evidence type="ECO:0000256" key="6">
    <source>
        <dbReference type="ARBA" id="ARBA00056338"/>
    </source>
</evidence>
<dbReference type="PANTHER" id="PTHR10515:SF0">
    <property type="entry name" value="THYMIDINE PHOSPHORYLASE"/>
    <property type="match status" value="1"/>
</dbReference>
<sequence>MFTFTDIIEKKKHNIELSQEEISWLINSYTKGEITDYQMASFCMATYFTDMTARETAYLTKAYIESGDRYDLSKVEGFKADKHSTGGVGDKTSLVYGPLVASYGIKLCKLSGRGLGKTGGTVDKLESFPGWKSEVTNDEFVDVINKANMSIIAQSDNIVPADKKIYALRDVTGTIDSMPLIVASIMSKKLIVENDGLILDVKTGNGAFMTTIEDARDLAQRMIEVGKQYNRKVAVVLTNMNKPLGRAMGNAIEVKEAWETLNGNGPKDFNELLATLVGITLLQANLFTDLETAKQDVLRKLKSKEAAHYLKDFVTAQGGDWSVLENYDKHFTCKNKLEIKATNSGYIRYKRAEEIGLILIEMGAGRFKKTDTIDHAAGIYFDKEYGAYVNAGDTIMTLYTNREINPKWEEAIHESYELLGEQPVKQVVWEIIYDDVKQ</sequence>
<evidence type="ECO:0000259" key="7">
    <source>
        <dbReference type="SMART" id="SM00941"/>
    </source>
</evidence>
<protein>
    <submittedName>
        <fullName evidence="8">Pyrimidine-nucleoside phosphorylase</fullName>
        <ecNumber evidence="8">2.4.2.2</ecNumber>
    </submittedName>
</protein>
<dbReference type="InterPro" id="IPR018090">
    <property type="entry name" value="Pyrmidine_PPas_bac/euk"/>
</dbReference>
<dbReference type="GO" id="GO:0005829">
    <property type="term" value="C:cytosol"/>
    <property type="evidence" value="ECO:0007669"/>
    <property type="project" value="TreeGrafter"/>
</dbReference>
<dbReference type="Gene3D" id="3.90.1170.30">
    <property type="entry name" value="Pyrimidine nucleoside phosphorylase-like, C-terminal domain"/>
    <property type="match status" value="1"/>
</dbReference>
<dbReference type="SUPFAM" id="SSF52418">
    <property type="entry name" value="Nucleoside phosphorylase/phosphoribosyltransferase catalytic domain"/>
    <property type="match status" value="1"/>
</dbReference>
<evidence type="ECO:0000313" key="8">
    <source>
        <dbReference type="EMBL" id="VZR97116.1"/>
    </source>
</evidence>
<comment type="subunit">
    <text evidence="2">Homodimer.</text>
</comment>
<dbReference type="GO" id="GO:0009032">
    <property type="term" value="F:thymidine phosphorylase activity"/>
    <property type="evidence" value="ECO:0007669"/>
    <property type="project" value="UniProtKB-EC"/>
</dbReference>
<keyword evidence="4 8" id="KW-0808">Transferase</keyword>
<dbReference type="InterPro" id="IPR017872">
    <property type="entry name" value="Pyrmidine_PPase_CS"/>
</dbReference>
<dbReference type="InterPro" id="IPR036320">
    <property type="entry name" value="Glycosyl_Trfase_fam3_N_dom_sf"/>
</dbReference>
<dbReference type="GO" id="GO:0006206">
    <property type="term" value="P:pyrimidine nucleobase metabolic process"/>
    <property type="evidence" value="ECO:0007669"/>
    <property type="project" value="InterPro"/>
</dbReference>
<dbReference type="Gene3D" id="3.40.1030.10">
    <property type="entry name" value="Nucleoside phosphorylase/phosphoribosyltransferase catalytic domain"/>
    <property type="match status" value="1"/>
</dbReference>
<dbReference type="Pfam" id="PF07831">
    <property type="entry name" value="PYNP_C"/>
    <property type="match status" value="1"/>
</dbReference>
<dbReference type="EMBL" id="LR739235">
    <property type="protein sequence ID" value="VZR97116.1"/>
    <property type="molecule type" value="Genomic_DNA"/>
</dbReference>
<gene>
    <name evidence="8" type="primary">pdp</name>
    <name evidence="8" type="ORF">MF5295_00149</name>
</gene>
<dbReference type="FunFam" id="3.40.1030.10:FF:000003">
    <property type="entry name" value="Pyrimidine-nucleoside phosphorylase"/>
    <property type="match status" value="1"/>
</dbReference>
<evidence type="ECO:0000256" key="5">
    <source>
        <dbReference type="ARBA" id="ARBA00048550"/>
    </source>
</evidence>
<dbReference type="AlphaFoldDB" id="A0A654IGA6"/>